<dbReference type="Proteomes" id="UP001500621">
    <property type="component" value="Unassembled WGS sequence"/>
</dbReference>
<gene>
    <name evidence="1" type="ORF">GCM10023226_05890</name>
</gene>
<accession>A0ABP8VUF4</accession>
<evidence type="ECO:0000313" key="1">
    <source>
        <dbReference type="EMBL" id="GAA4672023.1"/>
    </source>
</evidence>
<evidence type="ECO:0000313" key="2">
    <source>
        <dbReference type="Proteomes" id="UP001500621"/>
    </source>
</evidence>
<name>A0ABP8VUF4_9ACTN</name>
<proteinExistence type="predicted"/>
<dbReference type="RefSeq" id="WP_345262552.1">
    <property type="nucleotide sequence ID" value="NZ_BAABIM010000001.1"/>
</dbReference>
<reference evidence="2" key="1">
    <citation type="journal article" date="2019" name="Int. J. Syst. Evol. Microbiol.">
        <title>The Global Catalogue of Microorganisms (GCM) 10K type strain sequencing project: providing services to taxonomists for standard genome sequencing and annotation.</title>
        <authorList>
            <consortium name="The Broad Institute Genomics Platform"/>
            <consortium name="The Broad Institute Genome Sequencing Center for Infectious Disease"/>
            <person name="Wu L."/>
            <person name="Ma J."/>
        </authorList>
    </citation>
    <scope>NUCLEOTIDE SEQUENCE [LARGE SCALE GENOMIC DNA]</scope>
    <source>
        <strain evidence="2">JCM 18127</strain>
    </source>
</reference>
<dbReference type="EMBL" id="BAABIM010000001">
    <property type="protein sequence ID" value="GAA4672023.1"/>
    <property type="molecule type" value="Genomic_DNA"/>
</dbReference>
<keyword evidence="2" id="KW-1185">Reference proteome</keyword>
<protein>
    <submittedName>
        <fullName evidence="1">Uncharacterized protein</fullName>
    </submittedName>
</protein>
<comment type="caution">
    <text evidence="1">The sequence shown here is derived from an EMBL/GenBank/DDBJ whole genome shotgun (WGS) entry which is preliminary data.</text>
</comment>
<sequence>MSDGDERRTRRRAVIKELHPDRGGDVSTFIAALAELDAAGPPADRASGASLSAPVLVTTRPRSLRTLRRRSRSALAGIRRTIPRPWPGSRRYGHL</sequence>
<organism evidence="1 2">
    <name type="scientific">Nocardioides nanhaiensis</name>
    <dbReference type="NCBI Taxonomy" id="1476871"/>
    <lineage>
        <taxon>Bacteria</taxon>
        <taxon>Bacillati</taxon>
        <taxon>Actinomycetota</taxon>
        <taxon>Actinomycetes</taxon>
        <taxon>Propionibacteriales</taxon>
        <taxon>Nocardioidaceae</taxon>
        <taxon>Nocardioides</taxon>
    </lineage>
</organism>